<organism evidence="1 2">
    <name type="scientific">Tanacetum coccineum</name>
    <dbReference type="NCBI Taxonomy" id="301880"/>
    <lineage>
        <taxon>Eukaryota</taxon>
        <taxon>Viridiplantae</taxon>
        <taxon>Streptophyta</taxon>
        <taxon>Embryophyta</taxon>
        <taxon>Tracheophyta</taxon>
        <taxon>Spermatophyta</taxon>
        <taxon>Magnoliopsida</taxon>
        <taxon>eudicotyledons</taxon>
        <taxon>Gunneridae</taxon>
        <taxon>Pentapetalae</taxon>
        <taxon>asterids</taxon>
        <taxon>campanulids</taxon>
        <taxon>Asterales</taxon>
        <taxon>Asteraceae</taxon>
        <taxon>Asteroideae</taxon>
        <taxon>Anthemideae</taxon>
        <taxon>Anthemidinae</taxon>
        <taxon>Tanacetum</taxon>
    </lineage>
</organism>
<protein>
    <recommendedName>
        <fullName evidence="3">Integrase, catalytic region, zinc finger, CCHC-type, peptidase aspartic, catalytic</fullName>
    </recommendedName>
</protein>
<name>A0ABQ5DYT0_9ASTR</name>
<evidence type="ECO:0000313" key="1">
    <source>
        <dbReference type="EMBL" id="GJT43366.1"/>
    </source>
</evidence>
<proteinExistence type="predicted"/>
<comment type="caution">
    <text evidence="1">The sequence shown here is derived from an EMBL/GenBank/DDBJ whole genome shotgun (WGS) entry which is preliminary data.</text>
</comment>
<sequence>MQNNVLKSGQQSQFLKEKGNEAKVKHDIDVIETINIELEHKVAKLLKENETLKRHYKEMFDSIKTTRAKNIEHTTSLIATNDKFKAQIQEKGFAVAALKNELRKLTGNSVNTKFTKPSILGKPVGQPLKNQSVVRQPTAFKSERPRISKPRFASQVDVNNNLLKPVTTHYLPKRRESAPAKPHHMIAPSSSRYSSNDIVHNHYLEEAKKKTHEHSRIPRNFSDSKHFVCSTCQKCVFNANHDACVIKFLKEVNSRAKVPSNKTTNRNKPVEQIRVATKPKRQIPKGHRFSIKKTTTMHEKTTSPRSCLRWQPTGRILKTVCLRWVPTGKTFASSTTNGSNADITNQCKSKQALNVSAGTLLFIVDSGCTKHMTGNLKLLCNSVEKFLGTVCFENEHAKDV</sequence>
<evidence type="ECO:0000313" key="2">
    <source>
        <dbReference type="Proteomes" id="UP001151760"/>
    </source>
</evidence>
<gene>
    <name evidence="1" type="ORF">Tco_0952081</name>
</gene>
<dbReference type="EMBL" id="BQNB010015722">
    <property type="protein sequence ID" value="GJT43366.1"/>
    <property type="molecule type" value="Genomic_DNA"/>
</dbReference>
<keyword evidence="2" id="KW-1185">Reference proteome</keyword>
<reference evidence="1" key="2">
    <citation type="submission" date="2022-01" db="EMBL/GenBank/DDBJ databases">
        <authorList>
            <person name="Yamashiro T."/>
            <person name="Shiraishi A."/>
            <person name="Satake H."/>
            <person name="Nakayama K."/>
        </authorList>
    </citation>
    <scope>NUCLEOTIDE SEQUENCE</scope>
</reference>
<accession>A0ABQ5DYT0</accession>
<evidence type="ECO:0008006" key="3">
    <source>
        <dbReference type="Google" id="ProtNLM"/>
    </source>
</evidence>
<dbReference type="Proteomes" id="UP001151760">
    <property type="component" value="Unassembled WGS sequence"/>
</dbReference>
<reference evidence="1" key="1">
    <citation type="journal article" date="2022" name="Int. J. Mol. Sci.">
        <title>Draft Genome of Tanacetum Coccineum: Genomic Comparison of Closely Related Tanacetum-Family Plants.</title>
        <authorList>
            <person name="Yamashiro T."/>
            <person name="Shiraishi A."/>
            <person name="Nakayama K."/>
            <person name="Satake H."/>
        </authorList>
    </citation>
    <scope>NUCLEOTIDE SEQUENCE</scope>
</reference>